<dbReference type="PANTHER" id="PTHR22916:SF65">
    <property type="entry name" value="SLR1065 PROTEIN"/>
    <property type="match status" value="1"/>
</dbReference>
<dbReference type="SUPFAM" id="SSF53448">
    <property type="entry name" value="Nucleotide-diphospho-sugar transferases"/>
    <property type="match status" value="1"/>
</dbReference>
<protein>
    <recommendedName>
        <fullName evidence="1">Glycosyltransferase 2-like domain-containing protein</fullName>
    </recommendedName>
</protein>
<accession>X1N6M4</accession>
<dbReference type="PANTHER" id="PTHR22916">
    <property type="entry name" value="GLYCOSYLTRANSFERASE"/>
    <property type="match status" value="1"/>
</dbReference>
<name>X1N6M4_9ZZZZ</name>
<dbReference type="InterPro" id="IPR029044">
    <property type="entry name" value="Nucleotide-diphossugar_trans"/>
</dbReference>
<organism evidence="2">
    <name type="scientific">marine sediment metagenome</name>
    <dbReference type="NCBI Taxonomy" id="412755"/>
    <lineage>
        <taxon>unclassified sequences</taxon>
        <taxon>metagenomes</taxon>
        <taxon>ecological metagenomes</taxon>
    </lineage>
</organism>
<dbReference type="AlphaFoldDB" id="X1N6M4"/>
<feature type="domain" description="Glycosyltransferase 2-like" evidence="1">
    <location>
        <begin position="8"/>
        <end position="128"/>
    </location>
</feature>
<proteinExistence type="predicted"/>
<dbReference type="Gene3D" id="3.90.550.10">
    <property type="entry name" value="Spore Coat Polysaccharide Biosynthesis Protein SpsA, Chain A"/>
    <property type="match status" value="1"/>
</dbReference>
<reference evidence="2" key="1">
    <citation type="journal article" date="2014" name="Front. Microbiol.">
        <title>High frequency of phylogenetically diverse reductive dehalogenase-homologous genes in deep subseafloor sedimentary metagenomes.</title>
        <authorList>
            <person name="Kawai M."/>
            <person name="Futagami T."/>
            <person name="Toyoda A."/>
            <person name="Takaki Y."/>
            <person name="Nishi S."/>
            <person name="Hori S."/>
            <person name="Arai W."/>
            <person name="Tsubouchi T."/>
            <person name="Morono Y."/>
            <person name="Uchiyama I."/>
            <person name="Ito T."/>
            <person name="Fujiyama A."/>
            <person name="Inagaki F."/>
            <person name="Takami H."/>
        </authorList>
    </citation>
    <scope>NUCLEOTIDE SEQUENCE</scope>
    <source>
        <strain evidence="2">Expedition CK06-06</strain>
    </source>
</reference>
<dbReference type="EMBL" id="BARV01021632">
    <property type="protein sequence ID" value="GAI25881.1"/>
    <property type="molecule type" value="Genomic_DNA"/>
</dbReference>
<sequence length="132" mass="14740">MSELPTVSIVTPSYNQAQFLEATMCSVLGQDYPRIEYTICDGGSTDGSVDIMRRHADRLAWWCSEEDKGQADAINKGFERSHGEILAWLNSDDLYIPGALSFVAEYFAAYPEVDVIYGDIDRIDENGGFLSR</sequence>
<comment type="caution">
    <text evidence="2">The sequence shown here is derived from an EMBL/GenBank/DDBJ whole genome shotgun (WGS) entry which is preliminary data.</text>
</comment>
<evidence type="ECO:0000313" key="2">
    <source>
        <dbReference type="EMBL" id="GAI25881.1"/>
    </source>
</evidence>
<evidence type="ECO:0000259" key="1">
    <source>
        <dbReference type="Pfam" id="PF00535"/>
    </source>
</evidence>
<dbReference type="CDD" id="cd06433">
    <property type="entry name" value="GT_2_WfgS_like"/>
    <property type="match status" value="1"/>
</dbReference>
<feature type="non-terminal residue" evidence="2">
    <location>
        <position position="132"/>
    </location>
</feature>
<gene>
    <name evidence="2" type="ORF">S06H3_35806</name>
</gene>
<dbReference type="Pfam" id="PF00535">
    <property type="entry name" value="Glycos_transf_2"/>
    <property type="match status" value="1"/>
</dbReference>
<dbReference type="InterPro" id="IPR001173">
    <property type="entry name" value="Glyco_trans_2-like"/>
</dbReference>